<comment type="caution">
    <text evidence="1">The sequence shown here is derived from an EMBL/GenBank/DDBJ whole genome shotgun (WGS) entry which is preliminary data.</text>
</comment>
<dbReference type="Proteomes" id="UP000663828">
    <property type="component" value="Unassembled WGS sequence"/>
</dbReference>
<name>A0A813RV92_ADIRI</name>
<evidence type="ECO:0000313" key="2">
    <source>
        <dbReference type="Proteomes" id="UP000663828"/>
    </source>
</evidence>
<dbReference type="EMBL" id="CAJNOR010000075">
    <property type="protein sequence ID" value="CAF0786109.1"/>
    <property type="molecule type" value="Genomic_DNA"/>
</dbReference>
<reference evidence="1" key="1">
    <citation type="submission" date="2021-02" db="EMBL/GenBank/DDBJ databases">
        <authorList>
            <person name="Nowell W R."/>
        </authorList>
    </citation>
    <scope>NUCLEOTIDE SEQUENCE</scope>
</reference>
<protein>
    <submittedName>
        <fullName evidence="1">Uncharacterized protein</fullName>
    </submittedName>
</protein>
<dbReference type="AlphaFoldDB" id="A0A813RV92"/>
<organism evidence="1 2">
    <name type="scientific">Adineta ricciae</name>
    <name type="common">Rotifer</name>
    <dbReference type="NCBI Taxonomy" id="249248"/>
    <lineage>
        <taxon>Eukaryota</taxon>
        <taxon>Metazoa</taxon>
        <taxon>Spiralia</taxon>
        <taxon>Gnathifera</taxon>
        <taxon>Rotifera</taxon>
        <taxon>Eurotatoria</taxon>
        <taxon>Bdelloidea</taxon>
        <taxon>Adinetida</taxon>
        <taxon>Adinetidae</taxon>
        <taxon>Adineta</taxon>
    </lineage>
</organism>
<evidence type="ECO:0000313" key="1">
    <source>
        <dbReference type="EMBL" id="CAF0786109.1"/>
    </source>
</evidence>
<accession>A0A813RV92</accession>
<sequence>MHYPTGMSAGTGLHYNKVAAQMQNYLNNNSSPRRNQYASPMYASYFPQGEAIASHLVQYGAQRMGVPPMVANELSGIAIGLMRNVLS</sequence>
<keyword evidence="2" id="KW-1185">Reference proteome</keyword>
<gene>
    <name evidence="1" type="ORF">XAT740_LOCUS2237</name>
</gene>
<proteinExistence type="predicted"/>